<organism evidence="2 3">
    <name type="scientific">Staphylotrichum tortipilum</name>
    <dbReference type="NCBI Taxonomy" id="2831512"/>
    <lineage>
        <taxon>Eukaryota</taxon>
        <taxon>Fungi</taxon>
        <taxon>Dikarya</taxon>
        <taxon>Ascomycota</taxon>
        <taxon>Pezizomycotina</taxon>
        <taxon>Sordariomycetes</taxon>
        <taxon>Sordariomycetidae</taxon>
        <taxon>Sordariales</taxon>
        <taxon>Chaetomiaceae</taxon>
        <taxon>Staphylotrichum</taxon>
    </lineage>
</organism>
<dbReference type="SUPFAM" id="SSF56601">
    <property type="entry name" value="beta-lactamase/transpeptidase-like"/>
    <property type="match status" value="1"/>
</dbReference>
<dbReference type="InterPro" id="IPR001466">
    <property type="entry name" value="Beta-lactam-related"/>
</dbReference>
<dbReference type="EMBL" id="MU856334">
    <property type="protein sequence ID" value="KAK3896939.1"/>
    <property type="molecule type" value="Genomic_DNA"/>
</dbReference>
<dbReference type="Pfam" id="PF00144">
    <property type="entry name" value="Beta-lactamase"/>
    <property type="match status" value="1"/>
</dbReference>
<proteinExistence type="predicted"/>
<reference evidence="2" key="2">
    <citation type="submission" date="2023-05" db="EMBL/GenBank/DDBJ databases">
        <authorList>
            <consortium name="Lawrence Berkeley National Laboratory"/>
            <person name="Steindorff A."/>
            <person name="Hensen N."/>
            <person name="Bonometti L."/>
            <person name="Westerberg I."/>
            <person name="Brannstrom I.O."/>
            <person name="Guillou S."/>
            <person name="Cros-Aarteil S."/>
            <person name="Calhoun S."/>
            <person name="Haridas S."/>
            <person name="Kuo A."/>
            <person name="Mondo S."/>
            <person name="Pangilinan J."/>
            <person name="Riley R."/>
            <person name="Labutti K."/>
            <person name="Andreopoulos B."/>
            <person name="Lipzen A."/>
            <person name="Chen C."/>
            <person name="Yanf M."/>
            <person name="Daum C."/>
            <person name="Ng V."/>
            <person name="Clum A."/>
            <person name="Ohm R."/>
            <person name="Martin F."/>
            <person name="Silar P."/>
            <person name="Natvig D."/>
            <person name="Lalanne C."/>
            <person name="Gautier V."/>
            <person name="Ament-Velasquez S.L."/>
            <person name="Kruys A."/>
            <person name="Hutchinson M.I."/>
            <person name="Powell A.J."/>
            <person name="Barry K."/>
            <person name="Miller A.N."/>
            <person name="Grigoriev I.V."/>
            <person name="Debuchy R."/>
            <person name="Gladieux P."/>
            <person name="Thoren M.H."/>
            <person name="Johannesson H."/>
        </authorList>
    </citation>
    <scope>NUCLEOTIDE SEQUENCE</scope>
    <source>
        <strain evidence="2">CBS 103.79</strain>
    </source>
</reference>
<dbReference type="AlphaFoldDB" id="A0AAN6MB99"/>
<evidence type="ECO:0000313" key="2">
    <source>
        <dbReference type="EMBL" id="KAK3896939.1"/>
    </source>
</evidence>
<dbReference type="Proteomes" id="UP001303889">
    <property type="component" value="Unassembled WGS sequence"/>
</dbReference>
<name>A0AAN6MB99_9PEZI</name>
<feature type="domain" description="Beta-lactamase-related" evidence="1">
    <location>
        <begin position="270"/>
        <end position="553"/>
    </location>
</feature>
<evidence type="ECO:0000313" key="3">
    <source>
        <dbReference type="Proteomes" id="UP001303889"/>
    </source>
</evidence>
<reference evidence="2" key="1">
    <citation type="journal article" date="2023" name="Mol. Phylogenet. Evol.">
        <title>Genome-scale phylogeny and comparative genomics of the fungal order Sordariales.</title>
        <authorList>
            <person name="Hensen N."/>
            <person name="Bonometti L."/>
            <person name="Westerberg I."/>
            <person name="Brannstrom I.O."/>
            <person name="Guillou S."/>
            <person name="Cros-Aarteil S."/>
            <person name="Calhoun S."/>
            <person name="Haridas S."/>
            <person name="Kuo A."/>
            <person name="Mondo S."/>
            <person name="Pangilinan J."/>
            <person name="Riley R."/>
            <person name="LaButti K."/>
            <person name="Andreopoulos B."/>
            <person name="Lipzen A."/>
            <person name="Chen C."/>
            <person name="Yan M."/>
            <person name="Daum C."/>
            <person name="Ng V."/>
            <person name="Clum A."/>
            <person name="Steindorff A."/>
            <person name="Ohm R.A."/>
            <person name="Martin F."/>
            <person name="Silar P."/>
            <person name="Natvig D.O."/>
            <person name="Lalanne C."/>
            <person name="Gautier V."/>
            <person name="Ament-Velasquez S.L."/>
            <person name="Kruys A."/>
            <person name="Hutchinson M.I."/>
            <person name="Powell A.J."/>
            <person name="Barry K."/>
            <person name="Miller A.N."/>
            <person name="Grigoriev I.V."/>
            <person name="Debuchy R."/>
            <person name="Gladieux P."/>
            <person name="Hiltunen Thoren M."/>
            <person name="Johannesson H."/>
        </authorList>
    </citation>
    <scope>NUCLEOTIDE SEQUENCE</scope>
    <source>
        <strain evidence="2">CBS 103.79</strain>
    </source>
</reference>
<sequence length="735" mass="79368">MSVRFFNRNVPDEFHQKMIEFTNKGDDIAWVAFCPGGARWSIVGKSGAYFNRNIPEECHQWMGQLSQNGAKIVCVAFTPSGTGWSVINNQGAYLNRNIPDECHTTMADMSKDGARIVCVAFPQEGGNCWSIVNDRGAYFNRNIPEECHQKMGELSTGGRLICVAFPRAGGNRWSIVNDKGAYFNRNIPEEAHMICGHFTQIYGPLKIIAFDADGNGWTIVAAATLSESVGDDKGTVKIADIYANVQKKLDGRVVGYSCAIGRATVGAYAHGEARTGADGGSQPFLPWTKAHVASVTKLITALATIRVVAVAAARGVRTKDGKPISLGSPIGEFLPKTWILKPEIAAVPMRAFLSQRSGIKTADTPCDDASMKALFETGPATGKFNPNDRSGFYSNCNFAIFRIALPIIDSHDDYVTICRKNVFDLVGAAAVDCRPPQSGPGTLTYAYQYQFPGSSPGANPGDLVSTSGGFGWYLTIEDMAKVLHSLNLNDGRILTPGQWADMTTFPPLGLDYLSDSTGYRWVEKNGGWNLGTTTMTTTAAIFGAGVYGALWMNSDMEYPGFQSNWKRCTNCETLVFNGNSMGKCHAALPADKGQHNFGGSSVYSIRKDGIVPPGHQGNWRLCNKCQAVSFAGNLQLGACSAGGNHEHGGSANFILPFRDETSPLAEDAEAEWRWCNKCQVLASTRDAQKAPVLGPCAAGGNHDHGGSGNYVLFKILTARYVLYEAYMDALKKPSA</sequence>
<dbReference type="InterPro" id="IPR012338">
    <property type="entry name" value="Beta-lactam/transpept-like"/>
</dbReference>
<dbReference type="InterPro" id="IPR050789">
    <property type="entry name" value="Diverse_Enzym_Activities"/>
</dbReference>
<accession>A0AAN6MB99</accession>
<protein>
    <submittedName>
        <fullName evidence="2">Beta-lactamase/transpeptidase-like protein</fullName>
    </submittedName>
</protein>
<evidence type="ECO:0000259" key="1">
    <source>
        <dbReference type="Pfam" id="PF00144"/>
    </source>
</evidence>
<dbReference type="Gene3D" id="3.40.710.10">
    <property type="entry name" value="DD-peptidase/beta-lactamase superfamily"/>
    <property type="match status" value="1"/>
</dbReference>
<keyword evidence="3" id="KW-1185">Reference proteome</keyword>
<comment type="caution">
    <text evidence="2">The sequence shown here is derived from an EMBL/GenBank/DDBJ whole genome shotgun (WGS) entry which is preliminary data.</text>
</comment>
<dbReference type="PANTHER" id="PTHR43283">
    <property type="entry name" value="BETA-LACTAMASE-RELATED"/>
    <property type="match status" value="1"/>
</dbReference>
<gene>
    <name evidence="2" type="ORF">C8A05DRAFT_39514</name>
</gene>